<evidence type="ECO:0000259" key="1">
    <source>
        <dbReference type="Pfam" id="PF02602"/>
    </source>
</evidence>
<evidence type="ECO:0000313" key="3">
    <source>
        <dbReference type="EMBL" id="KAF5097733.1"/>
    </source>
</evidence>
<dbReference type="GO" id="GO:0006780">
    <property type="term" value="P:uroporphyrinogen III biosynthetic process"/>
    <property type="evidence" value="ECO:0007669"/>
    <property type="project" value="InterPro"/>
</dbReference>
<dbReference type="SUPFAM" id="SSF69618">
    <property type="entry name" value="HemD-like"/>
    <property type="match status" value="1"/>
</dbReference>
<name>A0A0J9XGM1_GEOCN</name>
<dbReference type="OrthoDB" id="5595751at2759"/>
<feature type="domain" description="Tetrapyrrole biosynthesis uroporphyrinogen III synthase" evidence="1">
    <location>
        <begin position="39"/>
        <end position="277"/>
    </location>
</feature>
<dbReference type="GO" id="GO:0006782">
    <property type="term" value="P:protoporphyrinogen IX biosynthetic process"/>
    <property type="evidence" value="ECO:0007669"/>
    <property type="project" value="UniProtKB-UniPathway"/>
</dbReference>
<dbReference type="Proteomes" id="UP000242525">
    <property type="component" value="Unassembled WGS sequence"/>
</dbReference>
<dbReference type="CDD" id="cd06578">
    <property type="entry name" value="HemD"/>
    <property type="match status" value="1"/>
</dbReference>
<sequence length="289" mass="32101">MPSSISDVSKFTPFVFLLKNKTVPRDPYLEIFQSEQSPVTPEFLPLLQHEYIDPPALKRVLESQDFIEKSGPIIITSQRAIEAVNTHLNDLHPAALKSLLNKSVYTVGPATYKVLSDAGFTDIRGGHDAGNGAVLAEIILKDLSLRPAQEEDAQPLRLVFFTGQTRRDIIPRRLAEAGVNLTEQVVYRTLPLDDIETRVKQRVIESVKAQQGGPQDLHYLVFFSPAETDSLVEALNEMEGEKNCYIVAIGPTTKEFLEKNNLPVDVMAEKPDAVHLLKGIIAHQAALKK</sequence>
<reference evidence="3" key="3">
    <citation type="submission" date="2020-01" db="EMBL/GenBank/DDBJ databases">
        <authorList>
            <person name="Perkins V."/>
            <person name="Lessard M.-H."/>
            <person name="Dugat-Bony E."/>
            <person name="Frenette M."/>
            <person name="Labrie S."/>
        </authorList>
    </citation>
    <scope>NUCLEOTIDE SEQUENCE</scope>
    <source>
        <strain evidence="3">LMA-70</strain>
    </source>
</reference>
<reference evidence="2 4" key="1">
    <citation type="submission" date="2014-03" db="EMBL/GenBank/DDBJ databases">
        <authorList>
            <person name="Casaregola S."/>
        </authorList>
    </citation>
    <scope>NUCLEOTIDE SEQUENCE [LARGE SCALE GENOMIC DNA]</scope>
    <source>
        <strain evidence="2 4">CLIB 918</strain>
    </source>
</reference>
<dbReference type="InterPro" id="IPR036108">
    <property type="entry name" value="4pyrrol_syn_uPrphyn_synt_sf"/>
</dbReference>
<dbReference type="Gene3D" id="3.40.50.10090">
    <property type="match status" value="2"/>
</dbReference>
<dbReference type="Pfam" id="PF02602">
    <property type="entry name" value="HEM4"/>
    <property type="match status" value="1"/>
</dbReference>
<protein>
    <submittedName>
        <fullName evidence="2">Similar to Saccharomyces cerevisiae YOR278W HEM4 Uroporphyrinogen III synthase</fullName>
    </submittedName>
</protein>
<proteinExistence type="predicted"/>
<gene>
    <name evidence="2" type="ORF">BN980_GECA13s02320g</name>
    <name evidence="3" type="ORF">DV451_003692</name>
</gene>
<evidence type="ECO:0000313" key="2">
    <source>
        <dbReference type="EMBL" id="CDO56055.1"/>
    </source>
</evidence>
<dbReference type="UniPathway" id="UPA00251">
    <property type="reaction ID" value="UER00320"/>
</dbReference>
<accession>A0A0J9XGM1</accession>
<dbReference type="PANTHER" id="PTHR12390:SF0">
    <property type="entry name" value="UROPORPHYRINOGEN-III SYNTHASE"/>
    <property type="match status" value="1"/>
</dbReference>
<dbReference type="GO" id="GO:0004852">
    <property type="term" value="F:uroporphyrinogen-III synthase activity"/>
    <property type="evidence" value="ECO:0007669"/>
    <property type="project" value="InterPro"/>
</dbReference>
<dbReference type="AlphaFoldDB" id="A0A0J9XGM1"/>
<dbReference type="EMBL" id="CCBN010000013">
    <property type="protein sequence ID" value="CDO56055.1"/>
    <property type="molecule type" value="Genomic_DNA"/>
</dbReference>
<dbReference type="STRING" id="1173061.A0A0J9XGM1"/>
<keyword evidence="4" id="KW-1185">Reference proteome</keyword>
<dbReference type="EMBL" id="QQZK01000086">
    <property type="protein sequence ID" value="KAF5097733.1"/>
    <property type="molecule type" value="Genomic_DNA"/>
</dbReference>
<dbReference type="PANTHER" id="PTHR12390">
    <property type="entry name" value="UROPORPHYRINOGEN III SYNTHASE"/>
    <property type="match status" value="1"/>
</dbReference>
<comment type="caution">
    <text evidence="2">The sequence shown here is derived from an EMBL/GenBank/DDBJ whole genome shotgun (WGS) entry which is preliminary data.</text>
</comment>
<dbReference type="InterPro" id="IPR003754">
    <property type="entry name" value="4pyrrol_synth_uPrphyn_synth"/>
</dbReference>
<reference evidence="3" key="2">
    <citation type="journal article" date="2020" name="Front. Microbiol.">
        <title>Phenotypic and Genetic Characterization of the Cheese Ripening Yeast Geotrichum candidum.</title>
        <authorList>
            <person name="Perkins V."/>
            <person name="Vignola S."/>
            <person name="Lessard M.H."/>
            <person name="Plante P.L."/>
            <person name="Corbeil J."/>
            <person name="Dugat-Bony E."/>
            <person name="Frenette M."/>
            <person name="Labrie S."/>
        </authorList>
    </citation>
    <scope>NUCLEOTIDE SEQUENCE</scope>
    <source>
        <strain evidence="3">LMA-70</strain>
    </source>
</reference>
<dbReference type="InterPro" id="IPR039793">
    <property type="entry name" value="UROS/Hem4"/>
</dbReference>
<organism evidence="2 4">
    <name type="scientific">Geotrichum candidum</name>
    <name type="common">Oospora lactis</name>
    <name type="synonym">Dipodascus geotrichum</name>
    <dbReference type="NCBI Taxonomy" id="1173061"/>
    <lineage>
        <taxon>Eukaryota</taxon>
        <taxon>Fungi</taxon>
        <taxon>Dikarya</taxon>
        <taxon>Ascomycota</taxon>
        <taxon>Saccharomycotina</taxon>
        <taxon>Dipodascomycetes</taxon>
        <taxon>Dipodascales</taxon>
        <taxon>Dipodascaceae</taxon>
        <taxon>Geotrichum</taxon>
    </lineage>
</organism>
<dbReference type="Proteomes" id="UP000750522">
    <property type="component" value="Unassembled WGS sequence"/>
</dbReference>
<dbReference type="GO" id="GO:0005829">
    <property type="term" value="C:cytosol"/>
    <property type="evidence" value="ECO:0007669"/>
    <property type="project" value="TreeGrafter"/>
</dbReference>
<evidence type="ECO:0000313" key="4">
    <source>
        <dbReference type="Proteomes" id="UP000242525"/>
    </source>
</evidence>